<dbReference type="Proteomes" id="UP000285120">
    <property type="component" value="Unassembled WGS sequence"/>
</dbReference>
<proteinExistence type="predicted"/>
<accession>A0A419V509</accession>
<dbReference type="Pfam" id="PF00561">
    <property type="entry name" value="Abhydrolase_1"/>
    <property type="match status" value="1"/>
</dbReference>
<organism evidence="3 4">
    <name type="scientific">Sinobaca qinghaiensis</name>
    <dbReference type="NCBI Taxonomy" id="342944"/>
    <lineage>
        <taxon>Bacteria</taxon>
        <taxon>Bacillati</taxon>
        <taxon>Bacillota</taxon>
        <taxon>Bacilli</taxon>
        <taxon>Bacillales</taxon>
        <taxon>Sporolactobacillaceae</taxon>
        <taxon>Sinobaca</taxon>
    </lineage>
</organism>
<dbReference type="InterPro" id="IPR000639">
    <property type="entry name" value="Epox_hydrolase-like"/>
</dbReference>
<dbReference type="SUPFAM" id="SSF53474">
    <property type="entry name" value="alpha/beta-Hydrolases"/>
    <property type="match status" value="1"/>
</dbReference>
<dbReference type="PRINTS" id="PR00111">
    <property type="entry name" value="ABHYDROLASE"/>
</dbReference>
<evidence type="ECO:0000313" key="4">
    <source>
        <dbReference type="Proteomes" id="UP000285120"/>
    </source>
</evidence>
<name>A0A419V509_9BACL</name>
<dbReference type="PANTHER" id="PTHR43329">
    <property type="entry name" value="EPOXIDE HYDROLASE"/>
    <property type="match status" value="1"/>
</dbReference>
<dbReference type="GO" id="GO:0016787">
    <property type="term" value="F:hydrolase activity"/>
    <property type="evidence" value="ECO:0007669"/>
    <property type="project" value="UniProtKB-KW"/>
</dbReference>
<comment type="caution">
    <text evidence="3">The sequence shown here is derived from an EMBL/GenBank/DDBJ whole genome shotgun (WGS) entry which is preliminary data.</text>
</comment>
<dbReference type="RefSeq" id="WP_120193094.1">
    <property type="nucleotide sequence ID" value="NZ_RAPK01000008.1"/>
</dbReference>
<evidence type="ECO:0000256" key="1">
    <source>
        <dbReference type="ARBA" id="ARBA00022801"/>
    </source>
</evidence>
<evidence type="ECO:0000313" key="3">
    <source>
        <dbReference type="EMBL" id="RKD73609.1"/>
    </source>
</evidence>
<dbReference type="PRINTS" id="PR00412">
    <property type="entry name" value="EPOXHYDRLASE"/>
</dbReference>
<keyword evidence="4" id="KW-1185">Reference proteome</keyword>
<dbReference type="InterPro" id="IPR000073">
    <property type="entry name" value="AB_hydrolase_1"/>
</dbReference>
<sequence length="304" mass="34823">MSQTKKYAAEEWDHQYAEVNGITVHYVQAGTNTAKPVLLLHGFPQSWLIWRDLIPKLAEDHYVLALDLRGYGDSSRPEGIGAYDNEQMAADVHGLVQLLELEHIAMIGHDRGARIARRYALDYPEKLAGVGLIDILPLEYIYDHLTAGEAAEKYWHWIFQVVPDVPEALIEGKEEVYLEFFFKRSPHLMEAFKADGAWEEYLRTWQKKGSVQAALNDYRASYRVDLPKYRDKQQNKERVEVPVMLLWGDSGNLAGQPVVDIWKQKANSIVMAEEVKDCGHYVPEEQPDVTHKHIQAFTADLFST</sequence>
<gene>
    <name evidence="3" type="ORF">ATL39_1911</name>
</gene>
<keyword evidence="1" id="KW-0378">Hydrolase</keyword>
<evidence type="ECO:0000259" key="2">
    <source>
        <dbReference type="Pfam" id="PF00561"/>
    </source>
</evidence>
<dbReference type="InterPro" id="IPR029058">
    <property type="entry name" value="AB_hydrolase_fold"/>
</dbReference>
<reference evidence="3 4" key="1">
    <citation type="submission" date="2018-09" db="EMBL/GenBank/DDBJ databases">
        <title>Genomic Encyclopedia of Archaeal and Bacterial Type Strains, Phase II (KMG-II): from individual species to whole genera.</title>
        <authorList>
            <person name="Goeker M."/>
        </authorList>
    </citation>
    <scope>NUCLEOTIDE SEQUENCE [LARGE SCALE GENOMIC DNA]</scope>
    <source>
        <strain evidence="3 4">DSM 17008</strain>
    </source>
</reference>
<dbReference type="Gene3D" id="3.40.50.1820">
    <property type="entry name" value="alpha/beta hydrolase"/>
    <property type="match status" value="1"/>
</dbReference>
<dbReference type="OrthoDB" id="9808398at2"/>
<dbReference type="AlphaFoldDB" id="A0A419V509"/>
<dbReference type="EMBL" id="RAPK01000008">
    <property type="protein sequence ID" value="RKD73609.1"/>
    <property type="molecule type" value="Genomic_DNA"/>
</dbReference>
<protein>
    <submittedName>
        <fullName evidence="3">Pimeloyl-ACP methyl ester carboxylesterase</fullName>
    </submittedName>
</protein>
<feature type="domain" description="AB hydrolase-1" evidence="2">
    <location>
        <begin position="35"/>
        <end position="286"/>
    </location>
</feature>